<accession>A0AC60PDH7</accession>
<proteinExistence type="predicted"/>
<dbReference type="Proteomes" id="UP000805193">
    <property type="component" value="Unassembled WGS sequence"/>
</dbReference>
<dbReference type="EMBL" id="JABSTQ010010783">
    <property type="protein sequence ID" value="KAG0417939.1"/>
    <property type="molecule type" value="Genomic_DNA"/>
</dbReference>
<evidence type="ECO:0000313" key="2">
    <source>
        <dbReference type="Proteomes" id="UP000805193"/>
    </source>
</evidence>
<comment type="caution">
    <text evidence="1">The sequence shown here is derived from an EMBL/GenBank/DDBJ whole genome shotgun (WGS) entry which is preliminary data.</text>
</comment>
<protein>
    <submittedName>
        <fullName evidence="1">Uncharacterized protein</fullName>
    </submittedName>
</protein>
<evidence type="ECO:0000313" key="1">
    <source>
        <dbReference type="EMBL" id="KAG0417939.1"/>
    </source>
</evidence>
<sequence>MIDYIFVELLPRKKTEASLYVLNIYSPPTQPLPAIDRLLRIVRQRTRGNKLVVLGDFSAQHTAWGYPRSNKKGATLH</sequence>
<gene>
    <name evidence="1" type="ORF">HPB47_005247</name>
</gene>
<organism evidence="1 2">
    <name type="scientific">Ixodes persulcatus</name>
    <name type="common">Taiga tick</name>
    <dbReference type="NCBI Taxonomy" id="34615"/>
    <lineage>
        <taxon>Eukaryota</taxon>
        <taxon>Metazoa</taxon>
        <taxon>Ecdysozoa</taxon>
        <taxon>Arthropoda</taxon>
        <taxon>Chelicerata</taxon>
        <taxon>Arachnida</taxon>
        <taxon>Acari</taxon>
        <taxon>Parasitiformes</taxon>
        <taxon>Ixodida</taxon>
        <taxon>Ixodoidea</taxon>
        <taxon>Ixodidae</taxon>
        <taxon>Ixodinae</taxon>
        <taxon>Ixodes</taxon>
    </lineage>
</organism>
<name>A0AC60PDH7_IXOPE</name>
<reference evidence="1 2" key="1">
    <citation type="journal article" date="2020" name="Cell">
        <title>Large-Scale Comparative Analyses of Tick Genomes Elucidate Their Genetic Diversity and Vector Capacities.</title>
        <authorList>
            <consortium name="Tick Genome and Microbiome Consortium (TIGMIC)"/>
            <person name="Jia N."/>
            <person name="Wang J."/>
            <person name="Shi W."/>
            <person name="Du L."/>
            <person name="Sun Y."/>
            <person name="Zhan W."/>
            <person name="Jiang J.F."/>
            <person name="Wang Q."/>
            <person name="Zhang B."/>
            <person name="Ji P."/>
            <person name="Bell-Sakyi L."/>
            <person name="Cui X.M."/>
            <person name="Yuan T.T."/>
            <person name="Jiang B.G."/>
            <person name="Yang W.F."/>
            <person name="Lam T.T."/>
            <person name="Chang Q.C."/>
            <person name="Ding S.J."/>
            <person name="Wang X.J."/>
            <person name="Zhu J.G."/>
            <person name="Ruan X.D."/>
            <person name="Zhao L."/>
            <person name="Wei J.T."/>
            <person name="Ye R.Z."/>
            <person name="Que T.C."/>
            <person name="Du C.H."/>
            <person name="Zhou Y.H."/>
            <person name="Cheng J.X."/>
            <person name="Dai P.F."/>
            <person name="Guo W.B."/>
            <person name="Han X.H."/>
            <person name="Huang E.J."/>
            <person name="Li L.F."/>
            <person name="Wei W."/>
            <person name="Gao Y.C."/>
            <person name="Liu J.Z."/>
            <person name="Shao H.Z."/>
            <person name="Wang X."/>
            <person name="Wang C.C."/>
            <person name="Yang T.C."/>
            <person name="Huo Q.B."/>
            <person name="Li W."/>
            <person name="Chen H.Y."/>
            <person name="Chen S.E."/>
            <person name="Zhou L.G."/>
            <person name="Ni X.B."/>
            <person name="Tian J.H."/>
            <person name="Sheng Y."/>
            <person name="Liu T."/>
            <person name="Pan Y.S."/>
            <person name="Xia L.Y."/>
            <person name="Li J."/>
            <person name="Zhao F."/>
            <person name="Cao W.C."/>
        </authorList>
    </citation>
    <scope>NUCLEOTIDE SEQUENCE [LARGE SCALE GENOMIC DNA]</scope>
    <source>
        <strain evidence="1">Iper-2018</strain>
    </source>
</reference>
<keyword evidence="2" id="KW-1185">Reference proteome</keyword>